<dbReference type="EMBL" id="SSWX01000015">
    <property type="protein sequence ID" value="THJ32414.1"/>
    <property type="molecule type" value="Genomic_DNA"/>
</dbReference>
<organism evidence="3 4">
    <name type="scientific">Lampropedia aestuarii</name>
    <dbReference type="NCBI Taxonomy" id="2562762"/>
    <lineage>
        <taxon>Bacteria</taxon>
        <taxon>Pseudomonadati</taxon>
        <taxon>Pseudomonadota</taxon>
        <taxon>Betaproteobacteria</taxon>
        <taxon>Burkholderiales</taxon>
        <taxon>Comamonadaceae</taxon>
        <taxon>Lampropedia</taxon>
    </lineage>
</organism>
<proteinExistence type="predicted"/>
<dbReference type="Proteomes" id="UP000306236">
    <property type="component" value="Unassembled WGS sequence"/>
</dbReference>
<keyword evidence="2" id="KW-0732">Signal</keyword>
<sequence length="101" mass="10995">MKRALTALLALIGVHQHLNAQQKHDLATAGLAVTPSASMSVVTHAKSDVWGVTPANMVAWVTCLFIALQIGHLIWKWRTQARLARIKEAGLDATCTELDKL</sequence>
<name>A0A4S5BIZ6_9BURK</name>
<feature type="transmembrane region" description="Helical" evidence="1">
    <location>
        <begin position="57"/>
        <end position="75"/>
    </location>
</feature>
<keyword evidence="1" id="KW-0812">Transmembrane</keyword>
<feature type="chain" id="PRO_5020746884" description="Holin" evidence="2">
    <location>
        <begin position="21"/>
        <end position="101"/>
    </location>
</feature>
<evidence type="ECO:0000313" key="3">
    <source>
        <dbReference type="EMBL" id="THJ32414.1"/>
    </source>
</evidence>
<keyword evidence="4" id="KW-1185">Reference proteome</keyword>
<evidence type="ECO:0008006" key="5">
    <source>
        <dbReference type="Google" id="ProtNLM"/>
    </source>
</evidence>
<comment type="caution">
    <text evidence="3">The sequence shown here is derived from an EMBL/GenBank/DDBJ whole genome shotgun (WGS) entry which is preliminary data.</text>
</comment>
<dbReference type="AlphaFoldDB" id="A0A4S5BIZ6"/>
<feature type="signal peptide" evidence="2">
    <location>
        <begin position="1"/>
        <end position="20"/>
    </location>
</feature>
<keyword evidence="1" id="KW-0472">Membrane</keyword>
<evidence type="ECO:0000256" key="1">
    <source>
        <dbReference type="SAM" id="Phobius"/>
    </source>
</evidence>
<keyword evidence="1" id="KW-1133">Transmembrane helix</keyword>
<protein>
    <recommendedName>
        <fullName evidence="5">Holin</fullName>
    </recommendedName>
</protein>
<evidence type="ECO:0000256" key="2">
    <source>
        <dbReference type="SAM" id="SignalP"/>
    </source>
</evidence>
<evidence type="ECO:0000313" key="4">
    <source>
        <dbReference type="Proteomes" id="UP000306236"/>
    </source>
</evidence>
<reference evidence="3 4" key="1">
    <citation type="submission" date="2019-04" db="EMBL/GenBank/DDBJ databases">
        <title>Lampropedia sp YIM MLB12 draf genome.</title>
        <authorList>
            <person name="Wang Y.-X."/>
        </authorList>
    </citation>
    <scope>NUCLEOTIDE SEQUENCE [LARGE SCALE GENOMIC DNA]</scope>
    <source>
        <strain evidence="3 4">YIM MLB12</strain>
    </source>
</reference>
<gene>
    <name evidence="3" type="ORF">E8K88_11990</name>
</gene>
<accession>A0A4S5BIZ6</accession>